<protein>
    <submittedName>
        <fullName evidence="1">Uncharacterized protein</fullName>
    </submittedName>
</protein>
<evidence type="ECO:0000313" key="2">
    <source>
        <dbReference type="Proteomes" id="UP000708208"/>
    </source>
</evidence>
<name>A0A8J2KZS6_9HEXA</name>
<comment type="caution">
    <text evidence="1">The sequence shown here is derived from an EMBL/GenBank/DDBJ whole genome shotgun (WGS) entry which is preliminary data.</text>
</comment>
<evidence type="ECO:0000313" key="1">
    <source>
        <dbReference type="EMBL" id="CAG7824581.1"/>
    </source>
</evidence>
<feature type="non-terminal residue" evidence="1">
    <location>
        <position position="72"/>
    </location>
</feature>
<organism evidence="1 2">
    <name type="scientific">Allacma fusca</name>
    <dbReference type="NCBI Taxonomy" id="39272"/>
    <lineage>
        <taxon>Eukaryota</taxon>
        <taxon>Metazoa</taxon>
        <taxon>Ecdysozoa</taxon>
        <taxon>Arthropoda</taxon>
        <taxon>Hexapoda</taxon>
        <taxon>Collembola</taxon>
        <taxon>Symphypleona</taxon>
        <taxon>Sminthuridae</taxon>
        <taxon>Allacma</taxon>
    </lineage>
</organism>
<accession>A0A8J2KZS6</accession>
<dbReference type="Proteomes" id="UP000708208">
    <property type="component" value="Unassembled WGS sequence"/>
</dbReference>
<dbReference type="EMBL" id="CAJVCH010533377">
    <property type="protein sequence ID" value="CAG7824581.1"/>
    <property type="molecule type" value="Genomic_DNA"/>
</dbReference>
<reference evidence="1" key="1">
    <citation type="submission" date="2021-06" db="EMBL/GenBank/DDBJ databases">
        <authorList>
            <person name="Hodson N. C."/>
            <person name="Mongue J. A."/>
            <person name="Jaron S. K."/>
        </authorList>
    </citation>
    <scope>NUCLEOTIDE SEQUENCE</scope>
</reference>
<feature type="non-terminal residue" evidence="1">
    <location>
        <position position="1"/>
    </location>
</feature>
<dbReference type="AlphaFoldDB" id="A0A8J2KZS6"/>
<keyword evidence="2" id="KW-1185">Reference proteome</keyword>
<proteinExistence type="predicted"/>
<sequence length="72" mass="7516">EAAKATAKPATTVVVNQGWGAATPVGTVKPVVVKQILKATSGGWGWNTPKKPSLLARITGIPGTIIRHYTRP</sequence>
<gene>
    <name evidence="1" type="ORF">AFUS01_LOCUS34730</name>
</gene>